<sequence length="34" mass="3843">MEEIRNAVTGKYPHTNDSSPESTPPSSPELTRWK</sequence>
<name>Q5WZF0_LEGPL</name>
<dbReference type="Proteomes" id="UP000002517">
    <property type="component" value="Chromosome"/>
</dbReference>
<dbReference type="LegioList" id="lpl0432"/>
<feature type="region of interest" description="Disordered" evidence="1">
    <location>
        <begin position="1"/>
        <end position="34"/>
    </location>
</feature>
<evidence type="ECO:0000313" key="3">
    <source>
        <dbReference type="Proteomes" id="UP000002517"/>
    </source>
</evidence>
<dbReference type="EMBL" id="CR628337">
    <property type="protein sequence ID" value="CAH14662.1"/>
    <property type="molecule type" value="Genomic_DNA"/>
</dbReference>
<accession>Q5WZF0</accession>
<reference evidence="2 3" key="1">
    <citation type="journal article" date="2004" name="Nat. Genet.">
        <title>Evidence in the Legionella pneumophila genome for exploitation of host cell functions and high genome plasticity.</title>
        <authorList>
            <person name="Cazalet C."/>
            <person name="Rusniok C."/>
            <person name="Bruggemann H."/>
            <person name="Zidane N."/>
            <person name="Magnier A."/>
            <person name="Ma L."/>
            <person name="Tichit M."/>
            <person name="Jarraud S."/>
            <person name="Bouchier C."/>
            <person name="Vandenesch F."/>
            <person name="Kunst F."/>
            <person name="Etienne J."/>
            <person name="Glaser P."/>
            <person name="Buchrieser C."/>
        </authorList>
    </citation>
    <scope>NUCLEOTIDE SEQUENCE [LARGE SCALE GENOMIC DNA]</scope>
    <source>
        <strain evidence="2 3">Lens</strain>
    </source>
</reference>
<gene>
    <name evidence="2" type="ordered locus">lpl0432</name>
</gene>
<evidence type="ECO:0000313" key="2">
    <source>
        <dbReference type="EMBL" id="CAH14662.1"/>
    </source>
</evidence>
<dbReference type="AlphaFoldDB" id="Q5WZF0"/>
<protein>
    <submittedName>
        <fullName evidence="2">Uncharacterized protein</fullName>
    </submittedName>
</protein>
<proteinExistence type="predicted"/>
<dbReference type="HOGENOM" id="CLU_3382511_0_0_6"/>
<evidence type="ECO:0000256" key="1">
    <source>
        <dbReference type="SAM" id="MobiDB-lite"/>
    </source>
</evidence>
<organism evidence="2 3">
    <name type="scientific">Legionella pneumophila (strain Lens)</name>
    <dbReference type="NCBI Taxonomy" id="297245"/>
    <lineage>
        <taxon>Bacteria</taxon>
        <taxon>Pseudomonadati</taxon>
        <taxon>Pseudomonadota</taxon>
        <taxon>Gammaproteobacteria</taxon>
        <taxon>Legionellales</taxon>
        <taxon>Legionellaceae</taxon>
        <taxon>Legionella</taxon>
    </lineage>
</organism>
<dbReference type="KEGG" id="lpf:lpl0432"/>